<feature type="compositionally biased region" description="Polar residues" evidence="14">
    <location>
        <begin position="455"/>
        <end position="464"/>
    </location>
</feature>
<protein>
    <recommendedName>
        <fullName evidence="5">Adenine DNA glycosylase</fullName>
        <ecNumber evidence="4">3.2.2.31</ecNumber>
    </recommendedName>
</protein>
<evidence type="ECO:0000256" key="11">
    <source>
        <dbReference type="ARBA" id="ARBA00023014"/>
    </source>
</evidence>
<comment type="catalytic activity">
    <reaction evidence="1">
        <text>Hydrolyzes free adenine bases from 7,8-dihydro-8-oxoguanine:adenine mismatched double-stranded DNA, leaving an apurinic site.</text>
        <dbReference type="EC" id="3.2.2.31"/>
    </reaction>
</comment>
<reference evidence="16 17" key="1">
    <citation type="submission" date="2024-02" db="EMBL/GenBank/DDBJ databases">
        <title>De novo assembly and annotation of 12 fungi associated with fruit tree decline syndrome in Ontario, Canada.</title>
        <authorList>
            <person name="Sulman M."/>
            <person name="Ellouze W."/>
            <person name="Ilyukhin E."/>
        </authorList>
    </citation>
    <scope>NUCLEOTIDE SEQUENCE [LARGE SCALE GENOMIC DNA]</scope>
    <source>
        <strain evidence="16 17">M169</strain>
    </source>
</reference>
<dbReference type="Gene3D" id="1.10.1670.10">
    <property type="entry name" value="Helix-hairpin-Helix base-excision DNA repair enzymes (C-terminal)"/>
    <property type="match status" value="1"/>
</dbReference>
<dbReference type="Gene3D" id="1.10.340.30">
    <property type="entry name" value="Hypothetical protein, domain 2"/>
    <property type="match status" value="1"/>
</dbReference>
<evidence type="ECO:0000256" key="12">
    <source>
        <dbReference type="ARBA" id="ARBA00023204"/>
    </source>
</evidence>
<dbReference type="EMBL" id="JAKNSF020000177">
    <property type="protein sequence ID" value="KAK7708844.1"/>
    <property type="molecule type" value="Genomic_DNA"/>
</dbReference>
<dbReference type="Gene3D" id="3.90.79.10">
    <property type="entry name" value="Nucleoside Triphosphate Pyrophosphohydrolase"/>
    <property type="match status" value="1"/>
</dbReference>
<keyword evidence="17" id="KW-1185">Reference proteome</keyword>
<comment type="cofactor">
    <cofactor evidence="2">
        <name>[4Fe-4S] cluster</name>
        <dbReference type="ChEBI" id="CHEBI:49883"/>
    </cofactor>
</comment>
<dbReference type="PROSITE" id="PS01155">
    <property type="entry name" value="ENDONUCLEASE_III_2"/>
    <property type="match status" value="1"/>
</dbReference>
<feature type="compositionally biased region" description="Polar residues" evidence="14">
    <location>
        <begin position="51"/>
        <end position="69"/>
    </location>
</feature>
<dbReference type="PANTHER" id="PTHR42944:SF1">
    <property type="entry name" value="ADENINE DNA GLYCOSYLASE"/>
    <property type="match status" value="1"/>
</dbReference>
<proteinExistence type="inferred from homology"/>
<gene>
    <name evidence="16" type="ORF">SLS63_013368</name>
</gene>
<sequence>MSSQRQSSLRAADRIRSQLASDEEAMDRVATRRAQAAIPGQTSLKRRALSNRRNASPDGQQEPASYSTTHVDKRRRVAKKSTPGLKYTSSLHERIFSTTRELQAYGCEFPGSRPSATRLHSTLYHRPLLLIGETGQRGRRSLLEWYDGVSEQRLMPWRKPLNPEHYGAAAGSREGLAVRAYEVWISEIMLQQTRVAVVKDYWTRWMRKWPTMAHLAAAHEDEVMGAWRGLGYYSRARRILDAARKVVQDPARRGLLPQTAKELEGEIPGVGRYTAGAISAIAFGNADCMVDGNVLRVLSRQLGVFGNVKSDKAVIELLWAAAQALVEAIASEYSDVDKDTGKALPSDGPGRWGQALMELGSTLCTPQPNCVSCPINSTCRAFEEGKAIAAMKGLVHDEPLDAPGLVDMEDMCGICSDWDIETSDDVTGAADAIEGEDRPRGPSRRPGKRFEQAQVLPSSISSRPASLPERTSQDDQGHALSPEAAEVAVSHARRFPVKAPKKTVREEETVVCAVKRTSDGCYLIQKRPDKGKPATEEETKARHQLTWHCAGLLAGLWELPSHILPESEGGSTAASRRRAAREFVAGLVGRKDGRGKANIKYLGDLGSVPWVFSHLKLTMHVHSFQVDDGPGVVVVVADRTRWADATGVEEETMGTGMRHCWKRVVSPP</sequence>
<feature type="region of interest" description="Disordered" evidence="14">
    <location>
        <begin position="430"/>
        <end position="484"/>
    </location>
</feature>
<keyword evidence="12" id="KW-0234">DNA repair</keyword>
<dbReference type="InterPro" id="IPR044298">
    <property type="entry name" value="MIG/MutY"/>
</dbReference>
<evidence type="ECO:0000256" key="14">
    <source>
        <dbReference type="SAM" id="MobiDB-lite"/>
    </source>
</evidence>
<evidence type="ECO:0000256" key="5">
    <source>
        <dbReference type="ARBA" id="ARBA00022023"/>
    </source>
</evidence>
<evidence type="ECO:0000313" key="17">
    <source>
        <dbReference type="Proteomes" id="UP001430848"/>
    </source>
</evidence>
<dbReference type="InterPro" id="IPR023170">
    <property type="entry name" value="HhH_base_excis_C"/>
</dbReference>
<evidence type="ECO:0000256" key="8">
    <source>
        <dbReference type="ARBA" id="ARBA00022763"/>
    </source>
</evidence>
<dbReference type="CDD" id="cd00056">
    <property type="entry name" value="ENDO3c"/>
    <property type="match status" value="1"/>
</dbReference>
<keyword evidence="6" id="KW-0004">4Fe-4S</keyword>
<keyword evidence="9" id="KW-0378">Hydrolase</keyword>
<name>A0ABR1NNL9_DIAER</name>
<evidence type="ECO:0000256" key="6">
    <source>
        <dbReference type="ARBA" id="ARBA00022485"/>
    </source>
</evidence>
<dbReference type="EC" id="3.2.2.31" evidence="4"/>
<evidence type="ECO:0000256" key="7">
    <source>
        <dbReference type="ARBA" id="ARBA00022723"/>
    </source>
</evidence>
<organism evidence="16 17">
    <name type="scientific">Diaporthe eres</name>
    <name type="common">Phomopsis oblonga</name>
    <dbReference type="NCBI Taxonomy" id="83184"/>
    <lineage>
        <taxon>Eukaryota</taxon>
        <taxon>Fungi</taxon>
        <taxon>Dikarya</taxon>
        <taxon>Ascomycota</taxon>
        <taxon>Pezizomycotina</taxon>
        <taxon>Sordariomycetes</taxon>
        <taxon>Sordariomycetidae</taxon>
        <taxon>Diaporthales</taxon>
        <taxon>Diaporthaceae</taxon>
        <taxon>Diaporthe</taxon>
        <taxon>Diaporthe eres species complex</taxon>
    </lineage>
</organism>
<accession>A0ABR1NNL9</accession>
<dbReference type="InterPro" id="IPR015797">
    <property type="entry name" value="NUDIX_hydrolase-like_dom_sf"/>
</dbReference>
<evidence type="ECO:0000259" key="15">
    <source>
        <dbReference type="SMART" id="SM00478"/>
    </source>
</evidence>
<dbReference type="CDD" id="cd03431">
    <property type="entry name" value="NUDIX_DNA_Glycosylase_C-MutY"/>
    <property type="match status" value="1"/>
</dbReference>
<comment type="similarity">
    <text evidence="3">Belongs to the Nth/MutY family.</text>
</comment>
<dbReference type="Proteomes" id="UP001430848">
    <property type="component" value="Unassembled WGS sequence"/>
</dbReference>
<dbReference type="InterPro" id="IPR004036">
    <property type="entry name" value="Endonuclease-III-like_CS2"/>
</dbReference>
<dbReference type="InterPro" id="IPR029119">
    <property type="entry name" value="MutY_C"/>
</dbReference>
<keyword evidence="10" id="KW-0408">Iron</keyword>
<dbReference type="InterPro" id="IPR003265">
    <property type="entry name" value="HhH-GPD_domain"/>
</dbReference>
<keyword evidence="13" id="KW-0326">Glycosidase</keyword>
<dbReference type="PANTHER" id="PTHR42944">
    <property type="entry name" value="ADENINE DNA GLYCOSYLASE"/>
    <property type="match status" value="1"/>
</dbReference>
<evidence type="ECO:0000256" key="13">
    <source>
        <dbReference type="ARBA" id="ARBA00023295"/>
    </source>
</evidence>
<evidence type="ECO:0000256" key="9">
    <source>
        <dbReference type="ARBA" id="ARBA00022801"/>
    </source>
</evidence>
<feature type="domain" description="HhH-GPD" evidence="15">
    <location>
        <begin position="189"/>
        <end position="362"/>
    </location>
</feature>
<evidence type="ECO:0000256" key="2">
    <source>
        <dbReference type="ARBA" id="ARBA00001966"/>
    </source>
</evidence>
<dbReference type="SUPFAM" id="SSF48150">
    <property type="entry name" value="DNA-glycosylase"/>
    <property type="match status" value="1"/>
</dbReference>
<keyword evidence="11" id="KW-0411">Iron-sulfur</keyword>
<comment type="caution">
    <text evidence="16">The sequence shown here is derived from an EMBL/GenBank/DDBJ whole genome shotgun (WGS) entry which is preliminary data.</text>
</comment>
<dbReference type="Pfam" id="PF00730">
    <property type="entry name" value="HhH-GPD"/>
    <property type="match status" value="1"/>
</dbReference>
<evidence type="ECO:0000313" key="16">
    <source>
        <dbReference type="EMBL" id="KAK7708844.1"/>
    </source>
</evidence>
<dbReference type="SMART" id="SM00478">
    <property type="entry name" value="ENDO3c"/>
    <property type="match status" value="1"/>
</dbReference>
<dbReference type="InterPro" id="IPR011257">
    <property type="entry name" value="DNA_glycosylase"/>
</dbReference>
<keyword evidence="8" id="KW-0227">DNA damage</keyword>
<evidence type="ECO:0000256" key="4">
    <source>
        <dbReference type="ARBA" id="ARBA00012045"/>
    </source>
</evidence>
<feature type="region of interest" description="Disordered" evidence="14">
    <location>
        <begin position="1"/>
        <end position="84"/>
    </location>
</feature>
<evidence type="ECO:0000256" key="1">
    <source>
        <dbReference type="ARBA" id="ARBA00000843"/>
    </source>
</evidence>
<dbReference type="SUPFAM" id="SSF55811">
    <property type="entry name" value="Nudix"/>
    <property type="match status" value="1"/>
</dbReference>
<evidence type="ECO:0000256" key="10">
    <source>
        <dbReference type="ARBA" id="ARBA00023004"/>
    </source>
</evidence>
<evidence type="ECO:0000256" key="3">
    <source>
        <dbReference type="ARBA" id="ARBA00008343"/>
    </source>
</evidence>
<keyword evidence="7" id="KW-0479">Metal-binding</keyword>